<proteinExistence type="predicted"/>
<organism evidence="1 2">
    <name type="scientific">Helianthus annuus</name>
    <name type="common">Common sunflower</name>
    <dbReference type="NCBI Taxonomy" id="4232"/>
    <lineage>
        <taxon>Eukaryota</taxon>
        <taxon>Viridiplantae</taxon>
        <taxon>Streptophyta</taxon>
        <taxon>Embryophyta</taxon>
        <taxon>Tracheophyta</taxon>
        <taxon>Spermatophyta</taxon>
        <taxon>Magnoliopsida</taxon>
        <taxon>eudicotyledons</taxon>
        <taxon>Gunneridae</taxon>
        <taxon>Pentapetalae</taxon>
        <taxon>asterids</taxon>
        <taxon>campanulids</taxon>
        <taxon>Asterales</taxon>
        <taxon>Asteraceae</taxon>
        <taxon>Asteroideae</taxon>
        <taxon>Heliantheae alliance</taxon>
        <taxon>Heliantheae</taxon>
        <taxon>Helianthus</taxon>
    </lineage>
</organism>
<dbReference type="Proteomes" id="UP000215914">
    <property type="component" value="Unassembled WGS sequence"/>
</dbReference>
<gene>
    <name evidence="1" type="ORF">HanXRQr2_Chr07g0305051</name>
</gene>
<dbReference type="EMBL" id="MNCJ02000322">
    <property type="protein sequence ID" value="KAF5799485.1"/>
    <property type="molecule type" value="Genomic_DNA"/>
</dbReference>
<comment type="caution">
    <text evidence="1">The sequence shown here is derived from an EMBL/GenBank/DDBJ whole genome shotgun (WGS) entry which is preliminary data.</text>
</comment>
<reference evidence="1" key="2">
    <citation type="submission" date="2020-06" db="EMBL/GenBank/DDBJ databases">
        <title>Helianthus annuus Genome sequencing and assembly Release 2.</title>
        <authorList>
            <person name="Gouzy J."/>
            <person name="Langlade N."/>
            <person name="Munos S."/>
        </authorList>
    </citation>
    <scope>NUCLEOTIDE SEQUENCE</scope>
    <source>
        <tissue evidence="1">Leaves</tissue>
    </source>
</reference>
<accession>A0A9K3IMV6</accession>
<dbReference type="Gramene" id="mRNA:HanXRQr2_Chr07g0305051">
    <property type="protein sequence ID" value="CDS:HanXRQr2_Chr07g0305051.1"/>
    <property type="gene ID" value="HanXRQr2_Chr07g0305051"/>
</dbReference>
<keyword evidence="2" id="KW-1185">Reference proteome</keyword>
<evidence type="ECO:0000313" key="1">
    <source>
        <dbReference type="EMBL" id="KAF5799485.1"/>
    </source>
</evidence>
<evidence type="ECO:0000313" key="2">
    <source>
        <dbReference type="Proteomes" id="UP000215914"/>
    </source>
</evidence>
<name>A0A9K3IMV6_HELAN</name>
<sequence length="58" mass="6879">MLELQTYGEEKEKNKRSFCIVSHGFLTFTNEDYCIRLYFHLPSRNICKKDLDSDSSNL</sequence>
<dbReference type="AlphaFoldDB" id="A0A9K3IMV6"/>
<reference evidence="1" key="1">
    <citation type="journal article" date="2017" name="Nature">
        <title>The sunflower genome provides insights into oil metabolism, flowering and Asterid evolution.</title>
        <authorList>
            <person name="Badouin H."/>
            <person name="Gouzy J."/>
            <person name="Grassa C.J."/>
            <person name="Murat F."/>
            <person name="Staton S.E."/>
            <person name="Cottret L."/>
            <person name="Lelandais-Briere C."/>
            <person name="Owens G.L."/>
            <person name="Carrere S."/>
            <person name="Mayjonade B."/>
            <person name="Legrand L."/>
            <person name="Gill N."/>
            <person name="Kane N.C."/>
            <person name="Bowers J.E."/>
            <person name="Hubner S."/>
            <person name="Bellec A."/>
            <person name="Berard A."/>
            <person name="Berges H."/>
            <person name="Blanchet N."/>
            <person name="Boniface M.C."/>
            <person name="Brunel D."/>
            <person name="Catrice O."/>
            <person name="Chaidir N."/>
            <person name="Claudel C."/>
            <person name="Donnadieu C."/>
            <person name="Faraut T."/>
            <person name="Fievet G."/>
            <person name="Helmstetter N."/>
            <person name="King M."/>
            <person name="Knapp S.J."/>
            <person name="Lai Z."/>
            <person name="Le Paslier M.C."/>
            <person name="Lippi Y."/>
            <person name="Lorenzon L."/>
            <person name="Mandel J.R."/>
            <person name="Marage G."/>
            <person name="Marchand G."/>
            <person name="Marquand E."/>
            <person name="Bret-Mestries E."/>
            <person name="Morien E."/>
            <person name="Nambeesan S."/>
            <person name="Nguyen T."/>
            <person name="Pegot-Espagnet P."/>
            <person name="Pouilly N."/>
            <person name="Raftis F."/>
            <person name="Sallet E."/>
            <person name="Schiex T."/>
            <person name="Thomas J."/>
            <person name="Vandecasteele C."/>
            <person name="Vares D."/>
            <person name="Vear F."/>
            <person name="Vautrin S."/>
            <person name="Crespi M."/>
            <person name="Mangin B."/>
            <person name="Burke J.M."/>
            <person name="Salse J."/>
            <person name="Munos S."/>
            <person name="Vincourt P."/>
            <person name="Rieseberg L.H."/>
            <person name="Langlade N.B."/>
        </authorList>
    </citation>
    <scope>NUCLEOTIDE SEQUENCE</scope>
    <source>
        <tissue evidence="1">Leaves</tissue>
    </source>
</reference>
<protein>
    <submittedName>
        <fullName evidence="1">Uncharacterized protein</fullName>
    </submittedName>
</protein>